<evidence type="ECO:0000313" key="4">
    <source>
        <dbReference type="Proteomes" id="UP000619260"/>
    </source>
</evidence>
<dbReference type="PANTHER" id="PTHR35176">
    <property type="entry name" value="HEME OXYGENASE HI_0854-RELATED"/>
    <property type="match status" value="1"/>
</dbReference>
<dbReference type="Proteomes" id="UP000619260">
    <property type="component" value="Unassembled WGS sequence"/>
</dbReference>
<dbReference type="SUPFAM" id="SSF50475">
    <property type="entry name" value="FMN-binding split barrel"/>
    <property type="match status" value="1"/>
</dbReference>
<dbReference type="InterPro" id="IPR012349">
    <property type="entry name" value="Split_barrel_FMN-bd"/>
</dbReference>
<dbReference type="GO" id="GO:0070967">
    <property type="term" value="F:coenzyme F420 binding"/>
    <property type="evidence" value="ECO:0007669"/>
    <property type="project" value="TreeGrafter"/>
</dbReference>
<dbReference type="AlphaFoldDB" id="A0A8J3YK22"/>
<dbReference type="InterPro" id="IPR019920">
    <property type="entry name" value="F420-binding_dom_put"/>
</dbReference>
<keyword evidence="4" id="KW-1185">Reference proteome</keyword>
<dbReference type="Pfam" id="PF01243">
    <property type="entry name" value="PNPOx_N"/>
    <property type="match status" value="1"/>
</dbReference>
<dbReference type="InterPro" id="IPR052019">
    <property type="entry name" value="F420H2_bilvrd_red/Heme_oxyg"/>
</dbReference>
<dbReference type="GO" id="GO:0016627">
    <property type="term" value="F:oxidoreductase activity, acting on the CH-CH group of donors"/>
    <property type="evidence" value="ECO:0007669"/>
    <property type="project" value="TreeGrafter"/>
</dbReference>
<sequence length="144" mass="16207">MCLLPRPRRDGDPGPVLFDDDTRALLDGKNFASVATLNPDGGPQSSVVWMRREDDTIVFTAIKGRRKVRNLLRDPRVSVTVFDLGNPYHSVEIRGRATVTDDPAKELPEHLSRRYLGVSPPPEPADLERVVVRVIPERINVFRV</sequence>
<comment type="caution">
    <text evidence="3">The sequence shown here is derived from an EMBL/GenBank/DDBJ whole genome shotgun (WGS) entry which is preliminary data.</text>
</comment>
<dbReference type="NCBIfam" id="TIGR03618">
    <property type="entry name" value="Rv1155_F420"/>
    <property type="match status" value="1"/>
</dbReference>
<dbReference type="Gene3D" id="2.30.110.10">
    <property type="entry name" value="Electron Transport, Fmn-binding Protein, Chain A"/>
    <property type="match status" value="1"/>
</dbReference>
<dbReference type="EMBL" id="BOPF01000007">
    <property type="protein sequence ID" value="GIJ45440.1"/>
    <property type="molecule type" value="Genomic_DNA"/>
</dbReference>
<dbReference type="GO" id="GO:0005829">
    <property type="term" value="C:cytosol"/>
    <property type="evidence" value="ECO:0007669"/>
    <property type="project" value="TreeGrafter"/>
</dbReference>
<accession>A0A8J3YK22</accession>
<evidence type="ECO:0000259" key="2">
    <source>
        <dbReference type="Pfam" id="PF01243"/>
    </source>
</evidence>
<name>A0A8J3YK22_9ACTN</name>
<organism evidence="3 4">
    <name type="scientific">Virgisporangium aliadipatigenens</name>
    <dbReference type="NCBI Taxonomy" id="741659"/>
    <lineage>
        <taxon>Bacteria</taxon>
        <taxon>Bacillati</taxon>
        <taxon>Actinomycetota</taxon>
        <taxon>Actinomycetes</taxon>
        <taxon>Micromonosporales</taxon>
        <taxon>Micromonosporaceae</taxon>
        <taxon>Virgisporangium</taxon>
    </lineage>
</organism>
<evidence type="ECO:0000313" key="3">
    <source>
        <dbReference type="EMBL" id="GIJ45440.1"/>
    </source>
</evidence>
<keyword evidence="1" id="KW-0560">Oxidoreductase</keyword>
<proteinExistence type="predicted"/>
<reference evidence="3" key="1">
    <citation type="submission" date="2021-01" db="EMBL/GenBank/DDBJ databases">
        <title>Whole genome shotgun sequence of Virgisporangium aliadipatigenens NBRC 105644.</title>
        <authorList>
            <person name="Komaki H."/>
            <person name="Tamura T."/>
        </authorList>
    </citation>
    <scope>NUCLEOTIDE SEQUENCE</scope>
    <source>
        <strain evidence="3">NBRC 105644</strain>
    </source>
</reference>
<protein>
    <submittedName>
        <fullName evidence="3">PPOX class F420-dependent enzyme</fullName>
    </submittedName>
</protein>
<feature type="domain" description="Pyridoxamine 5'-phosphate oxidase N-terminal" evidence="2">
    <location>
        <begin position="19"/>
        <end position="140"/>
    </location>
</feature>
<evidence type="ECO:0000256" key="1">
    <source>
        <dbReference type="ARBA" id="ARBA00023002"/>
    </source>
</evidence>
<gene>
    <name evidence="3" type="ORF">Val02_23260</name>
</gene>
<dbReference type="PANTHER" id="PTHR35176:SF6">
    <property type="entry name" value="HEME OXYGENASE HI_0854-RELATED"/>
    <property type="match status" value="1"/>
</dbReference>
<dbReference type="InterPro" id="IPR011576">
    <property type="entry name" value="Pyridox_Oxase_N"/>
</dbReference>